<dbReference type="RefSeq" id="WP_171701953.1">
    <property type="nucleotide sequence ID" value="NZ_JABFHI010000002.1"/>
</dbReference>
<evidence type="ECO:0000313" key="1">
    <source>
        <dbReference type="EMBL" id="NOG31505.1"/>
    </source>
</evidence>
<dbReference type="Proteomes" id="UP000588806">
    <property type="component" value="Unassembled WGS sequence"/>
</dbReference>
<protein>
    <submittedName>
        <fullName evidence="1">Uncharacterized protein</fullName>
    </submittedName>
</protein>
<organism evidence="1 2">
    <name type="scientific">Vreelandella azerica</name>
    <dbReference type="NCBI Taxonomy" id="2732867"/>
    <lineage>
        <taxon>Bacteria</taxon>
        <taxon>Pseudomonadati</taxon>
        <taxon>Pseudomonadota</taxon>
        <taxon>Gammaproteobacteria</taxon>
        <taxon>Oceanospirillales</taxon>
        <taxon>Halomonadaceae</taxon>
        <taxon>Vreelandella</taxon>
    </lineage>
</organism>
<evidence type="ECO:0000313" key="2">
    <source>
        <dbReference type="Proteomes" id="UP000588806"/>
    </source>
</evidence>
<gene>
    <name evidence="1" type="ORF">HLB35_06455</name>
</gene>
<dbReference type="AlphaFoldDB" id="A0A7Y3TWN5"/>
<dbReference type="EMBL" id="JABFHI010000002">
    <property type="protein sequence ID" value="NOG31505.1"/>
    <property type="molecule type" value="Genomic_DNA"/>
</dbReference>
<accession>A0A7Y3TWN5</accession>
<proteinExistence type="predicted"/>
<comment type="caution">
    <text evidence="1">The sequence shown here is derived from an EMBL/GenBank/DDBJ whole genome shotgun (WGS) entry which is preliminary data.</text>
</comment>
<keyword evidence="2" id="KW-1185">Reference proteome</keyword>
<name>A0A7Y3TWN5_9GAMM</name>
<reference evidence="1 2" key="1">
    <citation type="submission" date="2020-05" db="EMBL/GenBank/DDBJ databases">
        <authorList>
            <person name="Ruan W."/>
            <person name="Jeon C.O."/>
            <person name="Chun B.H."/>
        </authorList>
    </citation>
    <scope>NUCLEOTIDE SEQUENCE [LARGE SCALE GENOMIC DNA]</scope>
    <source>
        <strain evidence="1 2">TBZ9</strain>
    </source>
</reference>
<sequence>MQQQVEQAKHSQQIIKNAIALLSKKSRAEKDQIQAVYQVAEELQLIVERKLGEIQKILDPQL</sequence>
<reference evidence="1 2" key="2">
    <citation type="submission" date="2020-06" db="EMBL/GenBank/DDBJ databases">
        <title>Halomonas songnenensis sp. nov., a moderately halophilic bacterium isolated from saline and alkaline soils.</title>
        <authorList>
            <person name="Jiang J."/>
            <person name="Pan Y."/>
        </authorList>
    </citation>
    <scope>NUCLEOTIDE SEQUENCE [LARGE SCALE GENOMIC DNA]</scope>
    <source>
        <strain evidence="1 2">TBZ9</strain>
    </source>
</reference>